<dbReference type="Pfam" id="PF22888">
    <property type="entry name" value="FIMAH"/>
    <property type="match status" value="1"/>
</dbReference>
<keyword evidence="1 6" id="KW-0378">Hydrolase</keyword>
<sequence>MRRLLAVGATLGVVITGAVLPAAGVPDDRVGWDRTGATQRVLRDGTAEEVGLIARELERIEPALREGLTREPTPFYPGAVALVAAEGVVVERTAVGHAVRWADTTTELPAEEQVEMRTDTIFDLASLSKLFTAVAVMQLVEAGEVELADTAASYVPAFAANGKETITVEQLLTHTAGLPAWINLWSAPDEAAALQRVWDVTPTSTPGTGYLYSDLGLITLGEIVERVSGQGLDAYVAEHITGPLGMSDTMYNPPAELLPRIAATEYQATPARGLVHGEVHDEAAWRLGGVAGHAGVFSTADDVAVFGQMLLNGGSYDGARVLEAATVEQMMRDYTGQLSSSHRGLGPELEAWFYHDVLTSAESAGHTGFTGTSLVIDPHTETIAILMTNRVHPSRDWGNINPVRRAVARAAGLARPMTGFTRGAAWYSGIGDAMEHTLTVPVTLDGDDELVVDLWFHTEPTDLLHVEASTDDGATWQALDGTLTAGGHTVAAAGSVSGDGEDRWWEGRFDLAGLSGDVQLRLRYATDAVYSGRGVYVDRIQVPGTFDDWDLTDREAIATEGWTRVTADGSAAPEPVEEWRGYWVDAFNPGIYDAAQVSALVADAQEVGANALIVQVGRRYDCFCNDALLPRTDAAIAPAPYDPLAEVIEQAHAVGIEVHAWVNATTLWNSATPPRSPEHAFNQHGPSAQGRDRWLNKRADGVEQVGANTWIDPAHPDAVDYFADAVGSIVENYDVDGVNLDYIRYPDHSADESQNEWGYSEVSLARFAAQTGRTDVPAPDDEEFSDWRRDQVSGLVRKVYARMYELDPQARLSVDGITYGFGPQSTPGGWEGTRTYANVAQDWRGWLDEGIVDTVTAMNYKRNWNPDQARMFAEWTEALVEYRGDRHVVNGPALYLNEVADSVVQARLTREAGADGWSGYSYANASLTANATADRAVKDAERESLATALRTEVFTEEAAVPEMTWKTRPTTGLLTGTLESGADGATVTVSGPEGTTTTARTDGSGWFAVVDLSPGSYVVTADGAEPAEATVTAGEVTDVELGRAAPTDPAEALAGLAASLDGYVASGDVAGPIAHQLAAALEQARTHLEASREATAARMLERVLRHLDGPRRPDTLTEDARTDLRAQTVHALGLLTPIPSAVAGAV</sequence>
<dbReference type="Pfam" id="PF00144">
    <property type="entry name" value="Beta-lactamase"/>
    <property type="match status" value="1"/>
</dbReference>
<dbReference type="InterPro" id="IPR017853">
    <property type="entry name" value="GH"/>
</dbReference>
<dbReference type="Pfam" id="PF02638">
    <property type="entry name" value="GHL10"/>
    <property type="match status" value="1"/>
</dbReference>
<dbReference type="Gene3D" id="3.20.20.80">
    <property type="entry name" value="Glycosidases"/>
    <property type="match status" value="1"/>
</dbReference>
<dbReference type="InterPro" id="IPR001466">
    <property type="entry name" value="Beta-lactam-related"/>
</dbReference>
<evidence type="ECO:0000256" key="2">
    <source>
        <dbReference type="SAM" id="MobiDB-lite"/>
    </source>
</evidence>
<feature type="domain" description="FIMAH" evidence="5">
    <location>
        <begin position="1054"/>
        <end position="1128"/>
    </location>
</feature>
<dbReference type="InterPro" id="IPR013784">
    <property type="entry name" value="Carb-bd-like_fold"/>
</dbReference>
<name>A0ABR8Z5P3_9MICO</name>
<dbReference type="GO" id="GO:0016787">
    <property type="term" value="F:hydrolase activity"/>
    <property type="evidence" value="ECO:0007669"/>
    <property type="project" value="UniProtKB-KW"/>
</dbReference>
<evidence type="ECO:0000256" key="1">
    <source>
        <dbReference type="ARBA" id="ARBA00022801"/>
    </source>
</evidence>
<dbReference type="InterPro" id="IPR012338">
    <property type="entry name" value="Beta-lactam/transpept-like"/>
</dbReference>
<dbReference type="EMBL" id="JACSPO010000013">
    <property type="protein sequence ID" value="MBD8063564.1"/>
    <property type="molecule type" value="Genomic_DNA"/>
</dbReference>
<organism evidence="6 7">
    <name type="scientific">Oceanitalea stevensii</name>
    <dbReference type="NCBI Taxonomy" id="2763072"/>
    <lineage>
        <taxon>Bacteria</taxon>
        <taxon>Bacillati</taxon>
        <taxon>Actinomycetota</taxon>
        <taxon>Actinomycetes</taxon>
        <taxon>Micrococcales</taxon>
        <taxon>Bogoriellaceae</taxon>
        <taxon>Georgenia</taxon>
    </lineage>
</organism>
<dbReference type="PANTHER" id="PTHR43283">
    <property type="entry name" value="BETA-LACTAMASE-RELATED"/>
    <property type="match status" value="1"/>
</dbReference>
<dbReference type="Proteomes" id="UP000661894">
    <property type="component" value="Unassembled WGS sequence"/>
</dbReference>
<dbReference type="PANTHER" id="PTHR43283:SF11">
    <property type="entry name" value="BETA-LACTAMASE-RELATED DOMAIN-CONTAINING PROTEIN"/>
    <property type="match status" value="1"/>
</dbReference>
<dbReference type="SUPFAM" id="SSF51445">
    <property type="entry name" value="(Trans)glycosidases"/>
    <property type="match status" value="1"/>
</dbReference>
<evidence type="ECO:0000259" key="5">
    <source>
        <dbReference type="Pfam" id="PF22888"/>
    </source>
</evidence>
<dbReference type="InterPro" id="IPR054470">
    <property type="entry name" value="FIMAH_dom"/>
</dbReference>
<evidence type="ECO:0000313" key="7">
    <source>
        <dbReference type="Proteomes" id="UP000661894"/>
    </source>
</evidence>
<evidence type="ECO:0000259" key="3">
    <source>
        <dbReference type="Pfam" id="PF00144"/>
    </source>
</evidence>
<keyword evidence="7" id="KW-1185">Reference proteome</keyword>
<dbReference type="InterPro" id="IPR050789">
    <property type="entry name" value="Diverse_Enzym_Activities"/>
</dbReference>
<accession>A0ABR8Z5P3</accession>
<dbReference type="Pfam" id="PF20773">
    <property type="entry name" value="InhA-like_MAM"/>
    <property type="match status" value="1"/>
</dbReference>
<dbReference type="Gene3D" id="3.40.710.10">
    <property type="entry name" value="DD-peptidase/beta-lactamase superfamily"/>
    <property type="match status" value="1"/>
</dbReference>
<dbReference type="RefSeq" id="WP_251840662.1">
    <property type="nucleotide sequence ID" value="NZ_JACSPO010000013.1"/>
</dbReference>
<gene>
    <name evidence="6" type="ORF">H9624_14670</name>
</gene>
<dbReference type="SUPFAM" id="SSF56601">
    <property type="entry name" value="beta-lactamase/transpeptidase-like"/>
    <property type="match status" value="1"/>
</dbReference>
<feature type="domain" description="Beta-lactamase-related" evidence="3">
    <location>
        <begin position="76"/>
        <end position="407"/>
    </location>
</feature>
<feature type="region of interest" description="Disordered" evidence="2">
    <location>
        <begin position="672"/>
        <end position="691"/>
    </location>
</feature>
<reference evidence="6 7" key="1">
    <citation type="submission" date="2020-08" db="EMBL/GenBank/DDBJ databases">
        <title>A Genomic Blueprint of the Chicken Gut Microbiome.</title>
        <authorList>
            <person name="Gilroy R."/>
            <person name="Ravi A."/>
            <person name="Getino M."/>
            <person name="Pursley I."/>
            <person name="Horton D.L."/>
            <person name="Alikhan N.-F."/>
            <person name="Baker D."/>
            <person name="Gharbi K."/>
            <person name="Hall N."/>
            <person name="Watson M."/>
            <person name="Adriaenssens E.M."/>
            <person name="Foster-Nyarko E."/>
            <person name="Jarju S."/>
            <person name="Secka A."/>
            <person name="Antonio M."/>
            <person name="Oren A."/>
            <person name="Chaudhuri R."/>
            <person name="La Ragione R.M."/>
            <person name="Hildebrand F."/>
            <person name="Pallen M.J."/>
        </authorList>
    </citation>
    <scope>NUCLEOTIDE SEQUENCE [LARGE SCALE GENOMIC DNA]</scope>
    <source>
        <strain evidence="6 7">Sa1BUA1</strain>
    </source>
</reference>
<feature type="domain" description="Glycosyl hydrolase-like 10" evidence="4">
    <location>
        <begin position="580"/>
        <end position="862"/>
    </location>
</feature>
<protein>
    <submittedName>
        <fullName evidence="6">Serine hydrolase</fullName>
    </submittedName>
</protein>
<evidence type="ECO:0000259" key="4">
    <source>
        <dbReference type="Pfam" id="PF02638"/>
    </source>
</evidence>
<comment type="caution">
    <text evidence="6">The sequence shown here is derived from an EMBL/GenBank/DDBJ whole genome shotgun (WGS) entry which is preliminary data.</text>
</comment>
<dbReference type="SUPFAM" id="SSF49452">
    <property type="entry name" value="Starch-binding domain-like"/>
    <property type="match status" value="1"/>
</dbReference>
<evidence type="ECO:0000313" key="6">
    <source>
        <dbReference type="EMBL" id="MBD8063564.1"/>
    </source>
</evidence>
<dbReference type="InterPro" id="IPR003790">
    <property type="entry name" value="GHL10"/>
</dbReference>
<dbReference type="Gene3D" id="2.60.40.1120">
    <property type="entry name" value="Carboxypeptidase-like, regulatory domain"/>
    <property type="match status" value="1"/>
</dbReference>
<proteinExistence type="predicted"/>